<dbReference type="AlphaFoldDB" id="A0A9P0GYW9"/>
<keyword evidence="1 5" id="KW-0489">Methyltransferase</keyword>
<comment type="pathway">
    <text evidence="5">Cofactor biosynthesis; ubiquinone biosynthesis.</text>
</comment>
<keyword evidence="5" id="KW-0472">Membrane</keyword>
<proteinExistence type="inferred from homology"/>
<keyword evidence="3 5" id="KW-0831">Ubiquinone biosynthesis</keyword>
<dbReference type="EC" id="2.1.1.64" evidence="5"/>
<evidence type="ECO:0000313" key="6">
    <source>
        <dbReference type="EMBL" id="CAH1388546.1"/>
    </source>
</evidence>
<keyword evidence="4 5" id="KW-0949">S-adenosyl-L-methionine</keyword>
<dbReference type="Proteomes" id="UP001152798">
    <property type="component" value="Chromosome 1"/>
</dbReference>
<dbReference type="HAMAP" id="MF_00472">
    <property type="entry name" value="UbiG"/>
    <property type="match status" value="1"/>
</dbReference>
<feature type="binding site" evidence="5">
    <location>
        <position position="173"/>
    </location>
    <ligand>
        <name>Mg(2+)</name>
        <dbReference type="ChEBI" id="CHEBI:18420"/>
    </ligand>
</feature>
<dbReference type="Pfam" id="PF13489">
    <property type="entry name" value="Methyltransf_23"/>
    <property type="match status" value="1"/>
</dbReference>
<dbReference type="PANTHER" id="PTHR43464">
    <property type="entry name" value="METHYLTRANSFERASE"/>
    <property type="match status" value="1"/>
</dbReference>
<comment type="cofactor">
    <cofactor evidence="5">
        <name>Mg(2+)</name>
        <dbReference type="ChEBI" id="CHEBI:18420"/>
    </cofactor>
</comment>
<dbReference type="GO" id="GO:0010420">
    <property type="term" value="F:polyprenyldihydroxybenzoate methyltransferase activity"/>
    <property type="evidence" value="ECO:0007669"/>
    <property type="project" value="UniProtKB-UniRule"/>
</dbReference>
<keyword evidence="7" id="KW-1185">Reference proteome</keyword>
<organism evidence="6 7">
    <name type="scientific">Nezara viridula</name>
    <name type="common">Southern green stink bug</name>
    <name type="synonym">Cimex viridulus</name>
    <dbReference type="NCBI Taxonomy" id="85310"/>
    <lineage>
        <taxon>Eukaryota</taxon>
        <taxon>Metazoa</taxon>
        <taxon>Ecdysozoa</taxon>
        <taxon>Arthropoda</taxon>
        <taxon>Hexapoda</taxon>
        <taxon>Insecta</taxon>
        <taxon>Pterygota</taxon>
        <taxon>Neoptera</taxon>
        <taxon>Paraneoptera</taxon>
        <taxon>Hemiptera</taxon>
        <taxon>Heteroptera</taxon>
        <taxon>Panheteroptera</taxon>
        <taxon>Pentatomomorpha</taxon>
        <taxon>Pentatomoidea</taxon>
        <taxon>Pentatomidae</taxon>
        <taxon>Pentatominae</taxon>
        <taxon>Nezara</taxon>
    </lineage>
</organism>
<dbReference type="SUPFAM" id="SSF53335">
    <property type="entry name" value="S-adenosyl-L-methionine-dependent methyltransferases"/>
    <property type="match status" value="1"/>
</dbReference>
<comment type="function">
    <text evidence="5">O-methyltransferase required for two non-consecutive steps during ubiquinone biosynthesis. Catalyzes the 2 O-methylation of 3,4-dihydroxy-5-(all-trans-polyprenyl)benzoic acid into 4-hydroxy-3-methoxy-5-(all-trans-polyprenyl)benzoic acid. Also catalyzes the last step of ubiquinone biosynthesis by mediating methylation of 3-demethylubiquinone into ubiquinone. Also able to mediate the methylation of 3-demethylubiquinol into ubiquinol.</text>
</comment>
<comment type="subunit">
    <text evidence="5">Component of a multi-subunit COQ enzyme complex.</text>
</comment>
<keyword evidence="2 5" id="KW-0808">Transferase</keyword>
<dbReference type="NCBIfam" id="TIGR01983">
    <property type="entry name" value="UbiG"/>
    <property type="match status" value="1"/>
</dbReference>
<accession>A0A9P0GYW9</accession>
<keyword evidence="5" id="KW-0479">Metal-binding</keyword>
<dbReference type="OrthoDB" id="3265906at2759"/>
<evidence type="ECO:0000256" key="2">
    <source>
        <dbReference type="ARBA" id="ARBA00022679"/>
    </source>
</evidence>
<feature type="binding site" evidence="5">
    <location>
        <position position="121"/>
    </location>
    <ligand>
        <name>S-adenosyl-L-methionine</name>
        <dbReference type="ChEBI" id="CHEBI:59789"/>
    </ligand>
</feature>
<dbReference type="GO" id="GO:0032259">
    <property type="term" value="P:methylation"/>
    <property type="evidence" value="ECO:0007669"/>
    <property type="project" value="UniProtKB-KW"/>
</dbReference>
<reference evidence="6" key="1">
    <citation type="submission" date="2022-01" db="EMBL/GenBank/DDBJ databases">
        <authorList>
            <person name="King R."/>
        </authorList>
    </citation>
    <scope>NUCLEOTIDE SEQUENCE</scope>
</reference>
<gene>
    <name evidence="5" type="primary">coq3</name>
    <name evidence="6" type="ORF">NEZAVI_LOCUS145</name>
</gene>
<dbReference type="EC" id="2.1.1.114" evidence="5"/>
<dbReference type="EMBL" id="OV725077">
    <property type="protein sequence ID" value="CAH1388546.1"/>
    <property type="molecule type" value="Genomic_DNA"/>
</dbReference>
<name>A0A9P0GYW9_NEZVI</name>
<feature type="binding site" evidence="5">
    <location>
        <position position="168"/>
    </location>
    <ligand>
        <name>S-adenosyl-L-methionine</name>
        <dbReference type="ChEBI" id="CHEBI:59789"/>
    </ligand>
</feature>
<keyword evidence="5" id="KW-0999">Mitochondrion inner membrane</keyword>
<feature type="binding site" evidence="5">
    <location>
        <position position="65"/>
    </location>
    <ligand>
        <name>S-adenosyl-L-methionine</name>
        <dbReference type="ChEBI" id="CHEBI:59789"/>
    </ligand>
</feature>
<protein>
    <recommendedName>
        <fullName evidence="5">Ubiquinone biosynthesis O-methyltransferase, mitochondrial</fullName>
    </recommendedName>
    <alternativeName>
        <fullName evidence="5">3-demethylubiquinol 3-O-methyltransferase</fullName>
        <ecNumber evidence="5">2.1.1.64</ecNumber>
    </alternativeName>
    <alternativeName>
        <fullName evidence="5">3-demethylubiquinone 3-O-methyltransferase</fullName>
        <ecNumber evidence="5">2.1.1.-</ecNumber>
    </alternativeName>
    <alternativeName>
        <fullName evidence="5">Polyprenyldihydroxybenzoate methyltransferase</fullName>
        <ecNumber evidence="5">2.1.1.114</ecNumber>
    </alternativeName>
</protein>
<dbReference type="CDD" id="cd02440">
    <property type="entry name" value="AdoMet_MTases"/>
    <property type="match status" value="1"/>
</dbReference>
<comment type="catalytic activity">
    <reaction evidence="5">
        <text>a 3,4-dihydroxy-5-(all-trans-polyprenyl)benzoate + S-adenosyl-L-methionine = a 4-hydroxy-3-methoxy-5-(all-trans-polyprenyl)benzoate + S-adenosyl-L-homocysteine + H(+)</text>
        <dbReference type="Rhea" id="RHEA:44452"/>
        <dbReference type="Rhea" id="RHEA-COMP:10930"/>
        <dbReference type="Rhea" id="RHEA-COMP:10931"/>
        <dbReference type="ChEBI" id="CHEBI:15378"/>
        <dbReference type="ChEBI" id="CHEBI:57856"/>
        <dbReference type="ChEBI" id="CHEBI:59789"/>
        <dbReference type="ChEBI" id="CHEBI:64694"/>
        <dbReference type="ChEBI" id="CHEBI:84443"/>
        <dbReference type="EC" id="2.1.1.114"/>
    </reaction>
</comment>
<dbReference type="PANTHER" id="PTHR43464:SF19">
    <property type="entry name" value="UBIQUINONE BIOSYNTHESIS O-METHYLTRANSFERASE, MITOCHONDRIAL"/>
    <property type="match status" value="1"/>
</dbReference>
<feature type="binding site" evidence="5">
    <location>
        <position position="172"/>
    </location>
    <ligand>
        <name>Mg(2+)</name>
        <dbReference type="ChEBI" id="CHEBI:18420"/>
    </ligand>
</feature>
<dbReference type="InterPro" id="IPR010233">
    <property type="entry name" value="UbiG_MeTrfase"/>
</dbReference>
<keyword evidence="5" id="KW-0460">Magnesium</keyword>
<evidence type="ECO:0000256" key="1">
    <source>
        <dbReference type="ARBA" id="ARBA00022603"/>
    </source>
</evidence>
<comment type="similarity">
    <text evidence="5">Belongs to the class I-like SAM-binding methyltransferase superfamily. UbiG/COQ3 family.</text>
</comment>
<evidence type="ECO:0000313" key="7">
    <source>
        <dbReference type="Proteomes" id="UP001152798"/>
    </source>
</evidence>
<dbReference type="EC" id="2.1.1.-" evidence="5"/>
<evidence type="ECO:0000256" key="3">
    <source>
        <dbReference type="ARBA" id="ARBA00022688"/>
    </source>
</evidence>
<dbReference type="GO" id="GO:0031314">
    <property type="term" value="C:extrinsic component of mitochondrial inner membrane"/>
    <property type="evidence" value="ECO:0007669"/>
    <property type="project" value="UniProtKB-UniRule"/>
</dbReference>
<dbReference type="InterPro" id="IPR029063">
    <property type="entry name" value="SAM-dependent_MTases_sf"/>
</dbReference>
<dbReference type="GO" id="GO:0061542">
    <property type="term" value="F:3-demethylubiquinol 3-O-methyltransferase activity"/>
    <property type="evidence" value="ECO:0007669"/>
    <property type="project" value="UniProtKB-UniRule"/>
</dbReference>
<feature type="binding site" evidence="5">
    <location>
        <position position="100"/>
    </location>
    <ligand>
        <name>S-adenosyl-L-methionine</name>
        <dbReference type="ChEBI" id="CHEBI:59789"/>
    </ligand>
</feature>
<evidence type="ECO:0000256" key="5">
    <source>
        <dbReference type="HAMAP-Rule" id="MF_03190"/>
    </source>
</evidence>
<dbReference type="Gene3D" id="3.40.50.150">
    <property type="entry name" value="Vaccinia Virus protein VP39"/>
    <property type="match status" value="1"/>
</dbReference>
<comment type="subcellular location">
    <subcellularLocation>
        <location evidence="5">Mitochondrion inner membrane</location>
        <topology evidence="5">Peripheral membrane protein</topology>
        <orientation evidence="5">Matrix side</orientation>
    </subcellularLocation>
</comment>
<comment type="catalytic activity">
    <reaction evidence="5">
        <text>a 3-demethylubiquinol + S-adenosyl-L-methionine = a ubiquinol + S-adenosyl-L-homocysteine + H(+)</text>
        <dbReference type="Rhea" id="RHEA:44380"/>
        <dbReference type="Rhea" id="RHEA-COMP:9566"/>
        <dbReference type="Rhea" id="RHEA-COMP:10914"/>
        <dbReference type="ChEBI" id="CHEBI:15378"/>
        <dbReference type="ChEBI" id="CHEBI:17976"/>
        <dbReference type="ChEBI" id="CHEBI:57856"/>
        <dbReference type="ChEBI" id="CHEBI:59789"/>
        <dbReference type="ChEBI" id="CHEBI:84422"/>
        <dbReference type="EC" id="2.1.1.64"/>
    </reaction>
</comment>
<dbReference type="GO" id="GO:0046872">
    <property type="term" value="F:metal ion binding"/>
    <property type="evidence" value="ECO:0007669"/>
    <property type="project" value="UniProtKB-KW"/>
</dbReference>
<sequence length="280" mass="31775">MFCVRVVRSVRLQKSRNFSLSSSKQDFIRSSVDQKEIDHHKQYADDWWDEKNGPMRALHSMNAVRIPFIRTGLINTGRLKEDEVCASPQYMHGIKILDVGCGGGIMSIPLSRLGAEVTGIDPSQELIDVAKKEVEAQLSADSKIQFLTTTIEEHCSSHKELYDAIVLSEVIEHVTNKEEFVHLCVEALKPTGSIFFTTINRTMASWLGAIVTAEYIFNLVPRGTHDWEKFPTPEELQKYLDRAGCKTLLSCGVLYQPLLNEWYWVENTSINYALHAVKQV</sequence>
<comment type="catalytic activity">
    <reaction evidence="5">
        <text>a 3-demethylubiquinone + S-adenosyl-L-methionine = a ubiquinone + S-adenosyl-L-homocysteine</text>
        <dbReference type="Rhea" id="RHEA:81215"/>
        <dbReference type="Rhea" id="RHEA-COMP:9565"/>
        <dbReference type="Rhea" id="RHEA-COMP:19654"/>
        <dbReference type="ChEBI" id="CHEBI:16389"/>
        <dbReference type="ChEBI" id="CHEBI:57856"/>
        <dbReference type="ChEBI" id="CHEBI:59789"/>
        <dbReference type="ChEBI" id="CHEBI:231825"/>
    </reaction>
</comment>
<evidence type="ECO:0000256" key="4">
    <source>
        <dbReference type="ARBA" id="ARBA00022691"/>
    </source>
</evidence>
<keyword evidence="5" id="KW-0496">Mitochondrion</keyword>
<feature type="binding site" evidence="5">
    <location>
        <position position="169"/>
    </location>
    <ligand>
        <name>Mg(2+)</name>
        <dbReference type="ChEBI" id="CHEBI:18420"/>
    </ligand>
</feature>